<gene>
    <name evidence="3" type="ORF">Nepgr_022554</name>
</gene>
<sequence>MQSKYGCKSMSLKKLRRRRFVRQSSSSSSSVQNKVRKLQTLIPGAEGMLPDSLFLRTADYILQLRFLLHLLQALSKIYTPSNQ</sequence>
<evidence type="ECO:0000256" key="1">
    <source>
        <dbReference type="ARBA" id="ARBA00023015"/>
    </source>
</evidence>
<keyword evidence="2" id="KW-0804">Transcription</keyword>
<name>A0AAD3XX44_NEPGR</name>
<protein>
    <submittedName>
        <fullName evidence="3">Uncharacterized protein</fullName>
    </submittedName>
</protein>
<organism evidence="3 4">
    <name type="scientific">Nepenthes gracilis</name>
    <name type="common">Slender pitcher plant</name>
    <dbReference type="NCBI Taxonomy" id="150966"/>
    <lineage>
        <taxon>Eukaryota</taxon>
        <taxon>Viridiplantae</taxon>
        <taxon>Streptophyta</taxon>
        <taxon>Embryophyta</taxon>
        <taxon>Tracheophyta</taxon>
        <taxon>Spermatophyta</taxon>
        <taxon>Magnoliopsida</taxon>
        <taxon>eudicotyledons</taxon>
        <taxon>Gunneridae</taxon>
        <taxon>Pentapetalae</taxon>
        <taxon>Caryophyllales</taxon>
        <taxon>Nepenthaceae</taxon>
        <taxon>Nepenthes</taxon>
    </lineage>
</organism>
<dbReference type="PANTHER" id="PTHR33124">
    <property type="entry name" value="TRANSCRIPTION FACTOR IBH1-LIKE 1"/>
    <property type="match status" value="1"/>
</dbReference>
<dbReference type="GO" id="GO:0006355">
    <property type="term" value="P:regulation of DNA-templated transcription"/>
    <property type="evidence" value="ECO:0007669"/>
    <property type="project" value="InterPro"/>
</dbReference>
<dbReference type="Proteomes" id="UP001279734">
    <property type="component" value="Unassembled WGS sequence"/>
</dbReference>
<dbReference type="PANTHER" id="PTHR33124:SF9">
    <property type="entry name" value="TRANSCRIPTION FACTOR"/>
    <property type="match status" value="1"/>
</dbReference>
<proteinExistence type="predicted"/>
<evidence type="ECO:0000313" key="4">
    <source>
        <dbReference type="Proteomes" id="UP001279734"/>
    </source>
</evidence>
<evidence type="ECO:0000256" key="2">
    <source>
        <dbReference type="ARBA" id="ARBA00023163"/>
    </source>
</evidence>
<reference evidence="3" key="1">
    <citation type="submission" date="2023-05" db="EMBL/GenBank/DDBJ databases">
        <title>Nepenthes gracilis genome sequencing.</title>
        <authorList>
            <person name="Fukushima K."/>
        </authorList>
    </citation>
    <scope>NUCLEOTIDE SEQUENCE</scope>
    <source>
        <strain evidence="3">SING2019-196</strain>
    </source>
</reference>
<dbReference type="AlphaFoldDB" id="A0AAD3XX44"/>
<dbReference type="EMBL" id="BSYO01000022">
    <property type="protein sequence ID" value="GMH20713.1"/>
    <property type="molecule type" value="Genomic_DNA"/>
</dbReference>
<keyword evidence="4" id="KW-1185">Reference proteome</keyword>
<accession>A0AAD3XX44</accession>
<evidence type="ECO:0000313" key="3">
    <source>
        <dbReference type="EMBL" id="GMH20713.1"/>
    </source>
</evidence>
<dbReference type="InterPro" id="IPR044660">
    <property type="entry name" value="IBH1-like"/>
</dbReference>
<comment type="caution">
    <text evidence="3">The sequence shown here is derived from an EMBL/GenBank/DDBJ whole genome shotgun (WGS) entry which is preliminary data.</text>
</comment>
<keyword evidence="1" id="KW-0805">Transcription regulation</keyword>